<name>A0A166HT82_DAUCS</name>
<dbReference type="Pfam" id="PF00076">
    <property type="entry name" value="RRM_1"/>
    <property type="match status" value="1"/>
</dbReference>
<dbReference type="AlphaFoldDB" id="A0A166HT82"/>
<keyword evidence="4" id="KW-1185">Reference proteome</keyword>
<dbReference type="PANTHER" id="PTHR48027">
    <property type="entry name" value="HETEROGENEOUS NUCLEAR RIBONUCLEOPROTEIN 87F-RELATED"/>
    <property type="match status" value="1"/>
</dbReference>
<gene>
    <name evidence="3" type="ORF">DCAR_0103174</name>
</gene>
<dbReference type="KEGG" id="dcr:108207352"/>
<dbReference type="Proteomes" id="UP000077755">
    <property type="component" value="Chromosome 1"/>
</dbReference>
<dbReference type="EMBL" id="CP093343">
    <property type="protein sequence ID" value="WOG83995.1"/>
    <property type="molecule type" value="Genomic_DNA"/>
</dbReference>
<protein>
    <submittedName>
        <fullName evidence="3">Uncharacterized protein</fullName>
    </submittedName>
</protein>
<evidence type="ECO:0000256" key="1">
    <source>
        <dbReference type="ARBA" id="ARBA00022884"/>
    </source>
</evidence>
<evidence type="ECO:0000313" key="4">
    <source>
        <dbReference type="Proteomes" id="UP000077755"/>
    </source>
</evidence>
<sequence length="137" mass="14554">MAFFNKIGSLVSQTNLKTSVPSMFNTIRGMASSKLFVGGLSYQTSDDSLRDAFSSFGDVTEARVIFDRDTQRSRGFGFVSFADSESASSAKSAMDGQELEGRNIRVSEATERPPRENFGGGGGYRGGYGAGGGNDGF</sequence>
<organism evidence="3 4">
    <name type="scientific">Daucus carota subsp. sativus</name>
    <name type="common">Carrot</name>
    <dbReference type="NCBI Taxonomy" id="79200"/>
    <lineage>
        <taxon>Eukaryota</taxon>
        <taxon>Viridiplantae</taxon>
        <taxon>Streptophyta</taxon>
        <taxon>Embryophyta</taxon>
        <taxon>Tracheophyta</taxon>
        <taxon>Spermatophyta</taxon>
        <taxon>Magnoliopsida</taxon>
        <taxon>eudicotyledons</taxon>
        <taxon>Gunneridae</taxon>
        <taxon>Pentapetalae</taxon>
        <taxon>asterids</taxon>
        <taxon>campanulids</taxon>
        <taxon>Apiales</taxon>
        <taxon>Apiaceae</taxon>
        <taxon>Apioideae</taxon>
        <taxon>Scandiceae</taxon>
        <taxon>Daucinae</taxon>
        <taxon>Daucus</taxon>
        <taxon>Daucus sect. Daucus</taxon>
    </lineage>
</organism>
<feature type="compositionally biased region" description="Basic and acidic residues" evidence="2">
    <location>
        <begin position="99"/>
        <end position="115"/>
    </location>
</feature>
<dbReference type="GO" id="GO:0003723">
    <property type="term" value="F:RNA binding"/>
    <property type="evidence" value="ECO:0007669"/>
    <property type="project" value="UniProtKB-UniRule"/>
</dbReference>
<dbReference type="SMART" id="SM00360">
    <property type="entry name" value="RRM"/>
    <property type="match status" value="1"/>
</dbReference>
<dbReference type="PROSITE" id="PS50102">
    <property type="entry name" value="RRM"/>
    <property type="match status" value="1"/>
</dbReference>
<feature type="compositionally biased region" description="Gly residues" evidence="2">
    <location>
        <begin position="118"/>
        <end position="137"/>
    </location>
</feature>
<dbReference type="Gramene" id="KZN10362">
    <property type="protein sequence ID" value="KZN10362"/>
    <property type="gene ID" value="DCAR_003018"/>
</dbReference>
<evidence type="ECO:0000313" key="3">
    <source>
        <dbReference type="EMBL" id="WOG83995.1"/>
    </source>
</evidence>
<accession>A0A166HT82</accession>
<proteinExistence type="predicted"/>
<dbReference type="InterPro" id="IPR000504">
    <property type="entry name" value="RRM_dom"/>
</dbReference>
<dbReference type="SUPFAM" id="SSF54928">
    <property type="entry name" value="RNA-binding domain, RBD"/>
    <property type="match status" value="1"/>
</dbReference>
<reference evidence="3" key="2">
    <citation type="submission" date="2022-03" db="EMBL/GenBank/DDBJ databases">
        <title>Draft title - Genomic analysis of global carrot germplasm unveils the trajectory of domestication and the origin of high carotenoid orange carrot.</title>
        <authorList>
            <person name="Iorizzo M."/>
            <person name="Ellison S."/>
            <person name="Senalik D."/>
            <person name="Macko-Podgorni A."/>
            <person name="Grzebelus D."/>
            <person name="Bostan H."/>
            <person name="Rolling W."/>
            <person name="Curaba J."/>
            <person name="Simon P."/>
        </authorList>
    </citation>
    <scope>NUCLEOTIDE SEQUENCE</scope>
    <source>
        <tissue evidence="3">Leaf</tissue>
    </source>
</reference>
<reference evidence="3" key="1">
    <citation type="journal article" date="2016" name="Nat. Genet.">
        <title>A high-quality carrot genome assembly provides new insights into carotenoid accumulation and asterid genome evolution.</title>
        <authorList>
            <person name="Iorizzo M."/>
            <person name="Ellison S."/>
            <person name="Senalik D."/>
            <person name="Zeng P."/>
            <person name="Satapoomin P."/>
            <person name="Huang J."/>
            <person name="Bowman M."/>
            <person name="Iovene M."/>
            <person name="Sanseverino W."/>
            <person name="Cavagnaro P."/>
            <person name="Yildiz M."/>
            <person name="Macko-Podgorni A."/>
            <person name="Moranska E."/>
            <person name="Grzebelus E."/>
            <person name="Grzebelus D."/>
            <person name="Ashrafi H."/>
            <person name="Zheng Z."/>
            <person name="Cheng S."/>
            <person name="Spooner D."/>
            <person name="Van Deynze A."/>
            <person name="Simon P."/>
        </authorList>
    </citation>
    <scope>NUCLEOTIDE SEQUENCE</scope>
    <source>
        <tissue evidence="3">Leaf</tissue>
    </source>
</reference>
<dbReference type="Gene3D" id="3.30.70.330">
    <property type="match status" value="1"/>
</dbReference>
<dbReference type="OMA" id="VHGLSWH"/>
<evidence type="ECO:0000256" key="2">
    <source>
        <dbReference type="SAM" id="MobiDB-lite"/>
    </source>
</evidence>
<dbReference type="InterPro" id="IPR012677">
    <property type="entry name" value="Nucleotide-bd_a/b_plait_sf"/>
</dbReference>
<dbReference type="InterPro" id="IPR035979">
    <property type="entry name" value="RBD_domain_sf"/>
</dbReference>
<dbReference type="InterPro" id="IPR052462">
    <property type="entry name" value="SLIRP/GR-RBP-like"/>
</dbReference>
<keyword evidence="1" id="KW-0694">RNA-binding</keyword>
<dbReference type="OrthoDB" id="439808at2759"/>
<feature type="region of interest" description="Disordered" evidence="2">
    <location>
        <begin position="85"/>
        <end position="137"/>
    </location>
</feature>